<sequence length="827" mass="92661">MIRLWSLIIILTAFQTYNCDNAGYDQTISDLGDYTFLVNNKTWLQSAPVFLRLNNETVTLDNSSLVVDSVNRNCTNKHDDFGQYDCTSFRLRASGDYLFDIYFKEYAYPSKFYIYELVYVNATPGTQAPDCHPPPWPPVPGFETCYNSTVGAFPSFQVVQPNGSPPLGYMTFADKMMGDVGKNFGAWGASTPKIADGMLSGPVAIFDQTGTTLLLSSADNFMTSSVWHQDSPGGRVNWGVMGGVNLIPAGYSVRTILVPAEGVNTAFETWGLILRSCHQHDGTRQRIYAADTTISHLGYWTDNGAFYYYNTEDADVGRNITYEQTLTDVKTYSSMHKIPYKYLQIDSWWYYKGLLDGIKQWSYRPEIFPRGVKFLSQTTGWSIAAHNRYWSSDNVYDKANGGNYTFIKETLLAIPDDQTFWNDLLSTARQWGLIMYEQDWLNIQTIGTVALQTDLTLGERWLQQMNNAAQKLNITIQYCMALPRHALQSLKNPAVTQARVSDDYHLVDDQWKIGISSIFADAMGLAPYKDTFWTSETQSGNSRYPDITEPYPALQSLVSTLSKGPVGPGDKLNATNREVLLRCCNDEGLILKPSRPAKAIDRQLIKRAFPGVDGPVGEVWTTYSKIKQQNQSPYTYFGILFAANMTSDYLIYPNQTGFPSELSSGVVFSYTDVYNYSKFDNNNPLHLKGCTDENFCLYYFSTVFFMNGTTIGVLGEINKWVPMSPQRVNLVVRGETTVDVVVTGVPYEELEMSFLIKNQVKNYVCQLGPSGQATFSTSLGGCTNYVSSTHHPLTSRNPNGNKGTSIKSSLNILFTSIVLIASALFLH</sequence>
<evidence type="ECO:0000256" key="1">
    <source>
        <dbReference type="SAM" id="SignalP"/>
    </source>
</evidence>
<comment type="caution">
    <text evidence="2">The sequence shown here is derived from an EMBL/GenBank/DDBJ whole genome shotgun (WGS) entry which is preliminary data.</text>
</comment>
<protein>
    <submittedName>
        <fullName evidence="2">Uncharacterized protein</fullName>
    </submittedName>
</protein>
<gene>
    <name evidence="2" type="ORF">KP79_PYT03704</name>
</gene>
<evidence type="ECO:0000313" key="2">
    <source>
        <dbReference type="EMBL" id="OWF39492.1"/>
    </source>
</evidence>
<dbReference type="AlphaFoldDB" id="A0A210PSQ9"/>
<proteinExistence type="predicted"/>
<dbReference type="OrthoDB" id="41905at2759"/>
<keyword evidence="3" id="KW-1185">Reference proteome</keyword>
<dbReference type="EMBL" id="NEDP02005524">
    <property type="protein sequence ID" value="OWF39492.1"/>
    <property type="molecule type" value="Genomic_DNA"/>
</dbReference>
<dbReference type="SUPFAM" id="SSF51445">
    <property type="entry name" value="(Trans)glycosidases"/>
    <property type="match status" value="1"/>
</dbReference>
<dbReference type="STRING" id="6573.A0A210PSQ9"/>
<accession>A0A210PSQ9</accession>
<feature type="chain" id="PRO_5012442584" evidence="1">
    <location>
        <begin position="20"/>
        <end position="827"/>
    </location>
</feature>
<organism evidence="2 3">
    <name type="scientific">Mizuhopecten yessoensis</name>
    <name type="common">Japanese scallop</name>
    <name type="synonym">Patinopecten yessoensis</name>
    <dbReference type="NCBI Taxonomy" id="6573"/>
    <lineage>
        <taxon>Eukaryota</taxon>
        <taxon>Metazoa</taxon>
        <taxon>Spiralia</taxon>
        <taxon>Lophotrochozoa</taxon>
        <taxon>Mollusca</taxon>
        <taxon>Bivalvia</taxon>
        <taxon>Autobranchia</taxon>
        <taxon>Pteriomorphia</taxon>
        <taxon>Pectinida</taxon>
        <taxon>Pectinoidea</taxon>
        <taxon>Pectinidae</taxon>
        <taxon>Mizuhopecten</taxon>
    </lineage>
</organism>
<reference evidence="2 3" key="1">
    <citation type="journal article" date="2017" name="Nat. Ecol. Evol.">
        <title>Scallop genome provides insights into evolution of bilaterian karyotype and development.</title>
        <authorList>
            <person name="Wang S."/>
            <person name="Zhang J."/>
            <person name="Jiao W."/>
            <person name="Li J."/>
            <person name="Xun X."/>
            <person name="Sun Y."/>
            <person name="Guo X."/>
            <person name="Huan P."/>
            <person name="Dong B."/>
            <person name="Zhang L."/>
            <person name="Hu X."/>
            <person name="Sun X."/>
            <person name="Wang J."/>
            <person name="Zhao C."/>
            <person name="Wang Y."/>
            <person name="Wang D."/>
            <person name="Huang X."/>
            <person name="Wang R."/>
            <person name="Lv J."/>
            <person name="Li Y."/>
            <person name="Zhang Z."/>
            <person name="Liu B."/>
            <person name="Lu W."/>
            <person name="Hui Y."/>
            <person name="Liang J."/>
            <person name="Zhou Z."/>
            <person name="Hou R."/>
            <person name="Li X."/>
            <person name="Liu Y."/>
            <person name="Li H."/>
            <person name="Ning X."/>
            <person name="Lin Y."/>
            <person name="Zhao L."/>
            <person name="Xing Q."/>
            <person name="Dou J."/>
            <person name="Li Y."/>
            <person name="Mao J."/>
            <person name="Guo H."/>
            <person name="Dou H."/>
            <person name="Li T."/>
            <person name="Mu C."/>
            <person name="Jiang W."/>
            <person name="Fu Q."/>
            <person name="Fu X."/>
            <person name="Miao Y."/>
            <person name="Liu J."/>
            <person name="Yu Q."/>
            <person name="Li R."/>
            <person name="Liao H."/>
            <person name="Li X."/>
            <person name="Kong Y."/>
            <person name="Jiang Z."/>
            <person name="Chourrout D."/>
            <person name="Li R."/>
            <person name="Bao Z."/>
        </authorList>
    </citation>
    <scope>NUCLEOTIDE SEQUENCE [LARGE SCALE GENOMIC DNA]</scope>
    <source>
        <strain evidence="2 3">PY_sf001</strain>
    </source>
</reference>
<dbReference type="InterPro" id="IPR013785">
    <property type="entry name" value="Aldolase_TIM"/>
</dbReference>
<keyword evidence="1" id="KW-0732">Signal</keyword>
<dbReference type="Gene3D" id="3.20.20.70">
    <property type="entry name" value="Aldolase class I"/>
    <property type="match status" value="1"/>
</dbReference>
<evidence type="ECO:0000313" key="3">
    <source>
        <dbReference type="Proteomes" id="UP000242188"/>
    </source>
</evidence>
<dbReference type="Proteomes" id="UP000242188">
    <property type="component" value="Unassembled WGS sequence"/>
</dbReference>
<name>A0A210PSQ9_MIZYE</name>
<dbReference type="InterPro" id="IPR017853">
    <property type="entry name" value="GH"/>
</dbReference>
<feature type="signal peptide" evidence="1">
    <location>
        <begin position="1"/>
        <end position="19"/>
    </location>
</feature>